<gene>
    <name evidence="1" type="ORF">SAMN04487819_109247</name>
</gene>
<keyword evidence="2" id="KW-1185">Reference proteome</keyword>
<dbReference type="AlphaFoldDB" id="A0A1I1YTU4"/>
<proteinExistence type="predicted"/>
<name>A0A1I1YTU4_9ACTN</name>
<evidence type="ECO:0000313" key="1">
    <source>
        <dbReference type="EMBL" id="SFE23005.1"/>
    </source>
</evidence>
<accession>A0A1I1YTU4</accession>
<organism evidence="1 2">
    <name type="scientific">Actinopolyspora alba</name>
    <dbReference type="NCBI Taxonomy" id="673379"/>
    <lineage>
        <taxon>Bacteria</taxon>
        <taxon>Bacillati</taxon>
        <taxon>Actinomycetota</taxon>
        <taxon>Actinomycetes</taxon>
        <taxon>Actinopolysporales</taxon>
        <taxon>Actinopolysporaceae</taxon>
        <taxon>Actinopolyspora</taxon>
        <taxon>Actinopolyspora alba group</taxon>
    </lineage>
</organism>
<sequence length="94" mass="9765">MIAGGFPIVAAGAQENAALLHVGVLGDVGQHVIVPVAVDQDESLVTPERASETRMSSMTLIRVPALMLTVPGKPGMPSCSCEHENVMGASRNRS</sequence>
<dbReference type="Proteomes" id="UP000198716">
    <property type="component" value="Unassembled WGS sequence"/>
</dbReference>
<dbReference type="EMBL" id="FOMZ01000009">
    <property type="protein sequence ID" value="SFE23005.1"/>
    <property type="molecule type" value="Genomic_DNA"/>
</dbReference>
<evidence type="ECO:0000313" key="2">
    <source>
        <dbReference type="Proteomes" id="UP000198716"/>
    </source>
</evidence>
<protein>
    <submittedName>
        <fullName evidence="1">Uncharacterized protein</fullName>
    </submittedName>
</protein>
<reference evidence="2" key="1">
    <citation type="submission" date="2016-10" db="EMBL/GenBank/DDBJ databases">
        <authorList>
            <person name="Varghese N."/>
            <person name="Submissions S."/>
        </authorList>
    </citation>
    <scope>NUCLEOTIDE SEQUENCE [LARGE SCALE GENOMIC DNA]</scope>
    <source>
        <strain evidence="2">DSM 45004</strain>
    </source>
</reference>